<evidence type="ECO:0000313" key="9">
    <source>
        <dbReference type="EMBL" id="KAG0686752.1"/>
    </source>
</evidence>
<comment type="caution">
    <text evidence="9">The sequence shown here is derived from an EMBL/GenBank/DDBJ whole genome shotgun (WGS) entry which is preliminary data.</text>
</comment>
<protein>
    <submittedName>
        <fullName evidence="9">Inner nuclear membrane protein enriched at telomere/subtelomere region</fullName>
    </submittedName>
</protein>
<dbReference type="Pfam" id="PF12949">
    <property type="entry name" value="HeH"/>
    <property type="match status" value="1"/>
</dbReference>
<evidence type="ECO:0000259" key="8">
    <source>
        <dbReference type="Pfam" id="PF12949"/>
    </source>
</evidence>
<dbReference type="PANTHER" id="PTHR47808">
    <property type="entry name" value="INNER NUCLEAR MEMBRANE PROTEIN HEH2-RELATED"/>
    <property type="match status" value="1"/>
</dbReference>
<keyword evidence="10" id="KW-1185">Reference proteome</keyword>
<name>A0A9P6WII3_9ASCO</name>
<evidence type="ECO:0000256" key="1">
    <source>
        <dbReference type="ARBA" id="ARBA00004126"/>
    </source>
</evidence>
<evidence type="ECO:0000256" key="5">
    <source>
        <dbReference type="ARBA" id="ARBA00023242"/>
    </source>
</evidence>
<keyword evidence="3 6" id="KW-1133">Transmembrane helix</keyword>
<dbReference type="AlphaFoldDB" id="A0A9P6WII3"/>
<dbReference type="Proteomes" id="UP000697127">
    <property type="component" value="Unassembled WGS sequence"/>
</dbReference>
<evidence type="ECO:0000256" key="4">
    <source>
        <dbReference type="ARBA" id="ARBA00023136"/>
    </source>
</evidence>
<dbReference type="InterPro" id="IPR036361">
    <property type="entry name" value="SAP_dom_sf"/>
</dbReference>
<dbReference type="EMBL" id="PUHW01000389">
    <property type="protein sequence ID" value="KAG0686752.1"/>
    <property type="molecule type" value="Genomic_DNA"/>
</dbReference>
<reference evidence="9" key="1">
    <citation type="submission" date="2020-11" db="EMBL/GenBank/DDBJ databases">
        <title>Kefir isolates.</title>
        <authorList>
            <person name="Marcisauskas S."/>
            <person name="Kim Y."/>
            <person name="Blasche S."/>
        </authorList>
    </citation>
    <scope>NUCLEOTIDE SEQUENCE</scope>
    <source>
        <strain evidence="9">Olga-1</strain>
    </source>
</reference>
<organism evidence="9 10">
    <name type="scientific">Pichia californica</name>
    <dbReference type="NCBI Taxonomy" id="460514"/>
    <lineage>
        <taxon>Eukaryota</taxon>
        <taxon>Fungi</taxon>
        <taxon>Dikarya</taxon>
        <taxon>Ascomycota</taxon>
        <taxon>Saccharomycotina</taxon>
        <taxon>Pichiomycetes</taxon>
        <taxon>Pichiales</taxon>
        <taxon>Pichiaceae</taxon>
        <taxon>Pichia</taxon>
    </lineage>
</organism>
<dbReference type="GO" id="GO:0034399">
    <property type="term" value="C:nuclear periphery"/>
    <property type="evidence" value="ECO:0007669"/>
    <property type="project" value="TreeGrafter"/>
</dbReference>
<feature type="transmembrane region" description="Helical" evidence="6">
    <location>
        <begin position="414"/>
        <end position="432"/>
    </location>
</feature>
<dbReference type="CDD" id="cd12935">
    <property type="entry name" value="LEM_like"/>
    <property type="match status" value="1"/>
</dbReference>
<proteinExistence type="predicted"/>
<accession>A0A9P6WII3</accession>
<comment type="subcellular location">
    <subcellularLocation>
        <location evidence="1">Nucleus membrane</location>
    </subcellularLocation>
</comment>
<dbReference type="PANTHER" id="PTHR47808:SF2">
    <property type="entry name" value="LEM DOMAIN-CONTAINING PROTEIN 2"/>
    <property type="match status" value="1"/>
</dbReference>
<keyword evidence="5" id="KW-0539">Nucleus</keyword>
<dbReference type="GO" id="GO:0003682">
    <property type="term" value="F:chromatin binding"/>
    <property type="evidence" value="ECO:0007669"/>
    <property type="project" value="InterPro"/>
</dbReference>
<dbReference type="InterPro" id="IPR018996">
    <property type="entry name" value="Man1/Src1-like_C"/>
</dbReference>
<dbReference type="Pfam" id="PF09402">
    <property type="entry name" value="MSC"/>
    <property type="match status" value="1"/>
</dbReference>
<feature type="domain" description="Man1/Src1-like C-terminal" evidence="7">
    <location>
        <begin position="424"/>
        <end position="615"/>
    </location>
</feature>
<keyword evidence="4 6" id="KW-0472">Membrane</keyword>
<dbReference type="InterPro" id="IPR044780">
    <property type="entry name" value="Heh2/Src1"/>
</dbReference>
<evidence type="ECO:0000256" key="6">
    <source>
        <dbReference type="SAM" id="Phobius"/>
    </source>
</evidence>
<sequence length="651" mass="75039">MLDPNEYLKDEYDISKLTIPNLRSILVEHEIDFPSNAIKSELINIFNNKVKPNTTKILKKYNVNPSDSNIINMTNNNYITTNFIEPSPVSDNDKIIPAKRQSDISNSIKKPKRKTRRVISDVSSTSSPSNSFLSMEKFEINENDNIFKGPIDEKLADLLPKTKYSKKLKNSNKNILANFDKSVPESNKILMSMNDSSNKPKKSLSTSTTPLKNNSIDYSIIERVNKTIDPSNFVNDIYDDPIINDNENHLENLDFESNNIPLNNTFDYKSRNGIVILDDIISSVDSQKLELTGPTKSIKESIVNLSVSDNDDNDIIFINEKDDVLVSTLDVKSLTSMETNNISFSDNSIKIEDDSIIHNDEEIRIVSNKEEKHVRKQEQKNDVEVEKINQSETIEKVRKQIDTKHTFSQKILKFILFTFLFSNFLLSGLWIACLREIKTNTGYCGFEQQNKLLDIWGKIPNDFQESLSPIKPYVNTLENGIVDLVQFECKTCPEFGTCTNNKLICDAGYIKKSSFESLFGFIPLEETCEFDTLRQEKLEYMFKYTLSYLHRHNDRQLTLSEVHDYLKSTKPSSMATEEFEEYWDIFVNYELSKEDELNINFNTKEITLSHKTPTEYYTRTFGNVERGKTSKNLFQKTPPTVNVKNYYTVSK</sequence>
<evidence type="ECO:0000256" key="3">
    <source>
        <dbReference type="ARBA" id="ARBA00022989"/>
    </source>
</evidence>
<gene>
    <name evidence="9" type="primary">SRC1</name>
    <name evidence="9" type="ORF">C6P40_003429</name>
</gene>
<dbReference type="GO" id="GO:0005637">
    <property type="term" value="C:nuclear inner membrane"/>
    <property type="evidence" value="ECO:0007669"/>
    <property type="project" value="InterPro"/>
</dbReference>
<dbReference type="Gene3D" id="1.10.720.30">
    <property type="entry name" value="SAP domain"/>
    <property type="match status" value="1"/>
</dbReference>
<dbReference type="GO" id="GO:0005783">
    <property type="term" value="C:endoplasmic reticulum"/>
    <property type="evidence" value="ECO:0007669"/>
    <property type="project" value="TreeGrafter"/>
</dbReference>
<keyword evidence="2 6" id="KW-0812">Transmembrane</keyword>
<dbReference type="InterPro" id="IPR025856">
    <property type="entry name" value="HeH/LEM_domain"/>
</dbReference>
<evidence type="ECO:0000259" key="7">
    <source>
        <dbReference type="Pfam" id="PF09402"/>
    </source>
</evidence>
<feature type="domain" description="HeH/LEM" evidence="8">
    <location>
        <begin position="15"/>
        <end position="48"/>
    </location>
</feature>
<dbReference type="GO" id="GO:0071763">
    <property type="term" value="P:nuclear membrane organization"/>
    <property type="evidence" value="ECO:0007669"/>
    <property type="project" value="TreeGrafter"/>
</dbReference>
<evidence type="ECO:0000256" key="2">
    <source>
        <dbReference type="ARBA" id="ARBA00022692"/>
    </source>
</evidence>
<evidence type="ECO:0000313" key="10">
    <source>
        <dbReference type="Proteomes" id="UP000697127"/>
    </source>
</evidence>